<proteinExistence type="predicted"/>
<gene>
    <name evidence="1" type="ORF">BOTCAL_0392g00060</name>
</gene>
<organism evidence="1 2">
    <name type="scientific">Botryotinia calthae</name>
    <dbReference type="NCBI Taxonomy" id="38488"/>
    <lineage>
        <taxon>Eukaryota</taxon>
        <taxon>Fungi</taxon>
        <taxon>Dikarya</taxon>
        <taxon>Ascomycota</taxon>
        <taxon>Pezizomycotina</taxon>
        <taxon>Leotiomycetes</taxon>
        <taxon>Helotiales</taxon>
        <taxon>Sclerotiniaceae</taxon>
        <taxon>Botryotinia</taxon>
    </lineage>
</organism>
<dbReference type="OrthoDB" id="3529410at2759"/>
<dbReference type="Proteomes" id="UP000297299">
    <property type="component" value="Unassembled WGS sequence"/>
</dbReference>
<dbReference type="EMBL" id="PHWZ01000391">
    <property type="protein sequence ID" value="TEY42370.1"/>
    <property type="molecule type" value="Genomic_DNA"/>
</dbReference>
<evidence type="ECO:0000313" key="2">
    <source>
        <dbReference type="Proteomes" id="UP000297299"/>
    </source>
</evidence>
<dbReference type="AlphaFoldDB" id="A0A4Y8CQR1"/>
<sequence>MSNTISQSLNQQRQLWLNSIRTVSFSKENKVFCDTTQEKIHYNLLDYFHEWYCYTMHTTKISDYQQLIGLEFATGRYQRKEHSPGEALPKYVIQLQETLDSDTPGKLIFFSFDGGGEYNDGRTFVNHLKSLKRHSGRMDKGFIVLGDFLEREVVYRTYVLGGQNFPEASGQYKCSEVGMKIMGGLNWEHETPYLAVVLERIDVNHQVNSGDERKLEDLVLMRKQRGGGEREVSNMMKSMEPQQKW</sequence>
<evidence type="ECO:0000313" key="1">
    <source>
        <dbReference type="EMBL" id="TEY42370.1"/>
    </source>
</evidence>
<reference evidence="1 2" key="1">
    <citation type="submission" date="2017-11" db="EMBL/GenBank/DDBJ databases">
        <title>Comparative genomics of Botrytis spp.</title>
        <authorList>
            <person name="Valero-Jimenez C.A."/>
            <person name="Tapia P."/>
            <person name="Veloso J."/>
            <person name="Silva-Moreno E."/>
            <person name="Staats M."/>
            <person name="Valdes J.H."/>
            <person name="Van Kan J.A.L."/>
        </authorList>
    </citation>
    <scope>NUCLEOTIDE SEQUENCE [LARGE SCALE GENOMIC DNA]</scope>
    <source>
        <strain evidence="1 2">MUCL2830</strain>
    </source>
</reference>
<accession>A0A4Y8CQR1</accession>
<keyword evidence="2" id="KW-1185">Reference proteome</keyword>
<protein>
    <submittedName>
        <fullName evidence="1">Uncharacterized protein</fullName>
    </submittedName>
</protein>
<comment type="caution">
    <text evidence="1">The sequence shown here is derived from an EMBL/GenBank/DDBJ whole genome shotgun (WGS) entry which is preliminary data.</text>
</comment>
<name>A0A4Y8CQR1_9HELO</name>